<evidence type="ECO:0000256" key="6">
    <source>
        <dbReference type="ARBA" id="ARBA00022723"/>
    </source>
</evidence>
<evidence type="ECO:0000256" key="12">
    <source>
        <dbReference type="ARBA" id="ARBA00023136"/>
    </source>
</evidence>
<dbReference type="InterPro" id="IPR036691">
    <property type="entry name" value="Endo/exonu/phosph_ase_sf"/>
</dbReference>
<dbReference type="RefSeq" id="XP_025600846.1">
    <property type="nucleotide sequence ID" value="XM_025740057.1"/>
</dbReference>
<feature type="region of interest" description="Disordered" evidence="13">
    <location>
        <begin position="452"/>
        <end position="482"/>
    </location>
</feature>
<keyword evidence="9" id="KW-0746">Sphingolipid metabolism</keyword>
<feature type="compositionally biased region" description="Basic and acidic residues" evidence="13">
    <location>
        <begin position="461"/>
        <end position="482"/>
    </location>
</feature>
<dbReference type="Pfam" id="PF03372">
    <property type="entry name" value="Exo_endo_phos"/>
    <property type="match status" value="1"/>
</dbReference>
<evidence type="ECO:0000313" key="17">
    <source>
        <dbReference type="Proteomes" id="UP000245946"/>
    </source>
</evidence>
<keyword evidence="8" id="KW-0460">Magnesium</keyword>
<comment type="pathway">
    <text evidence="2">Lipid metabolism; sphingolipid metabolism.</text>
</comment>
<organism evidence="16 17">
    <name type="scientific">Tilletiopsis washingtonensis</name>
    <dbReference type="NCBI Taxonomy" id="58919"/>
    <lineage>
        <taxon>Eukaryota</taxon>
        <taxon>Fungi</taxon>
        <taxon>Dikarya</taxon>
        <taxon>Basidiomycota</taxon>
        <taxon>Ustilaginomycotina</taxon>
        <taxon>Exobasidiomycetes</taxon>
        <taxon>Entylomatales</taxon>
        <taxon>Entylomatales incertae sedis</taxon>
        <taxon>Tilletiopsis</taxon>
    </lineage>
</organism>
<keyword evidence="10 14" id="KW-1133">Transmembrane helix</keyword>
<keyword evidence="11" id="KW-0443">Lipid metabolism</keyword>
<protein>
    <submittedName>
        <fullName evidence="16">DNase I-like protein</fullName>
    </submittedName>
</protein>
<dbReference type="OrthoDB" id="387657at2759"/>
<evidence type="ECO:0000256" key="3">
    <source>
        <dbReference type="ARBA" id="ARBA00004991"/>
    </source>
</evidence>
<evidence type="ECO:0000256" key="2">
    <source>
        <dbReference type="ARBA" id="ARBA00004760"/>
    </source>
</evidence>
<keyword evidence="17" id="KW-1185">Reference proteome</keyword>
<evidence type="ECO:0000256" key="8">
    <source>
        <dbReference type="ARBA" id="ARBA00022842"/>
    </source>
</evidence>
<dbReference type="EMBL" id="KZ819285">
    <property type="protein sequence ID" value="PWO00568.1"/>
    <property type="molecule type" value="Genomic_DNA"/>
</dbReference>
<evidence type="ECO:0000256" key="11">
    <source>
        <dbReference type="ARBA" id="ARBA00023098"/>
    </source>
</evidence>
<keyword evidence="5 14" id="KW-0812">Transmembrane</keyword>
<evidence type="ECO:0000256" key="5">
    <source>
        <dbReference type="ARBA" id="ARBA00022692"/>
    </source>
</evidence>
<evidence type="ECO:0000256" key="14">
    <source>
        <dbReference type="SAM" id="Phobius"/>
    </source>
</evidence>
<dbReference type="Gene3D" id="3.60.10.10">
    <property type="entry name" value="Endonuclease/exonuclease/phosphatase"/>
    <property type="match status" value="1"/>
</dbReference>
<sequence length="482" mass="52486">MSAPPLRVLTLNVWGLYLFSKRKNERLAAIIARLERAADAYDVVALQELWCESSDWRELRARTRATWRWGKFFYSGAFGSGLAILSRHPILRTRTEPYLLCGLPIHVHHGDWIVAKAAGCATIALPQGDEVDVWVTHTVAAGGEDGPESNRAHRVAQAYELACHVRDSAERGRHVICLGDLNSTPPSLALALLRDIGGLSDSFLDTHPSLPPHATSLPGTANPERSIVELGVTCDSPLNTWTAGKPLDPRARAGLGKRLDYILYRGPVREGKLQLRPRSSRVSWTEVDESLGCSLSDHFGVETTFELVPSAAVTAHSTHVAQTLTSALAALGGALLDSRRTQTTHGVGFLGALAGALFALMILTAGHAPGILRFLLALFIIVAAWAGTTLFYSAVIWGEWEKRECPRTSHAVLRLMTLPTGALRTVLDAMALDLEQTRGRIAAPRPAVLAELTDAQPAEQQPHEDEEGRPSVEDTHEQQRLI</sequence>
<evidence type="ECO:0000259" key="15">
    <source>
        <dbReference type="Pfam" id="PF03372"/>
    </source>
</evidence>
<dbReference type="InterPro" id="IPR038772">
    <property type="entry name" value="Sph/SMPD2-like"/>
</dbReference>
<dbReference type="SUPFAM" id="SSF56219">
    <property type="entry name" value="DNase I-like"/>
    <property type="match status" value="1"/>
</dbReference>
<keyword evidence="12 14" id="KW-0472">Membrane</keyword>
<feature type="domain" description="Endonuclease/exonuclease/phosphatase" evidence="15">
    <location>
        <begin position="9"/>
        <end position="298"/>
    </location>
</feature>
<evidence type="ECO:0000313" key="16">
    <source>
        <dbReference type="EMBL" id="PWO00568.1"/>
    </source>
</evidence>
<reference evidence="16 17" key="1">
    <citation type="journal article" date="2018" name="Mol. Biol. Evol.">
        <title>Broad Genomic Sampling Reveals a Smut Pathogenic Ancestry of the Fungal Clade Ustilaginomycotina.</title>
        <authorList>
            <person name="Kijpornyongpan T."/>
            <person name="Mondo S.J."/>
            <person name="Barry K."/>
            <person name="Sandor L."/>
            <person name="Lee J."/>
            <person name="Lipzen A."/>
            <person name="Pangilinan J."/>
            <person name="LaButti K."/>
            <person name="Hainaut M."/>
            <person name="Henrissat B."/>
            <person name="Grigoriev I.V."/>
            <person name="Spatafora J.W."/>
            <person name="Aime M.C."/>
        </authorList>
    </citation>
    <scope>NUCLEOTIDE SEQUENCE [LARGE SCALE GENOMIC DNA]</scope>
    <source>
        <strain evidence="16 17">MCA 4186</strain>
    </source>
</reference>
<dbReference type="GO" id="GO:0004767">
    <property type="term" value="F:sphingomyelin phosphodiesterase activity"/>
    <property type="evidence" value="ECO:0007669"/>
    <property type="project" value="InterPro"/>
</dbReference>
<keyword evidence="7" id="KW-0378">Hydrolase</keyword>
<dbReference type="GO" id="GO:0046872">
    <property type="term" value="F:metal ion binding"/>
    <property type="evidence" value="ECO:0007669"/>
    <property type="project" value="UniProtKB-KW"/>
</dbReference>
<comment type="pathway">
    <text evidence="3">Sphingolipid metabolism.</text>
</comment>
<comment type="subcellular location">
    <subcellularLocation>
        <location evidence="1">Membrane</location>
        <topology evidence="1">Multi-pass membrane protein</topology>
    </subcellularLocation>
</comment>
<accession>A0A316ZFN6</accession>
<name>A0A316ZFN6_9BASI</name>
<evidence type="ECO:0000256" key="10">
    <source>
        <dbReference type="ARBA" id="ARBA00022989"/>
    </source>
</evidence>
<gene>
    <name evidence="16" type="ORF">FA09DRAFT_293660</name>
</gene>
<evidence type="ECO:0000256" key="13">
    <source>
        <dbReference type="SAM" id="MobiDB-lite"/>
    </source>
</evidence>
<comment type="similarity">
    <text evidence="4">Belongs to the neutral sphingomyelinase family.</text>
</comment>
<feature type="transmembrane region" description="Helical" evidence="14">
    <location>
        <begin position="347"/>
        <end position="368"/>
    </location>
</feature>
<dbReference type="InterPro" id="IPR005135">
    <property type="entry name" value="Endo/exonuclease/phosphatase"/>
</dbReference>
<dbReference type="Proteomes" id="UP000245946">
    <property type="component" value="Unassembled WGS sequence"/>
</dbReference>
<dbReference type="PANTHER" id="PTHR16320:SF24">
    <property type="entry name" value="PHOSPHODIESTERASE, PUTATIVE-RELATED"/>
    <property type="match status" value="1"/>
</dbReference>
<evidence type="ECO:0000256" key="1">
    <source>
        <dbReference type="ARBA" id="ARBA00004141"/>
    </source>
</evidence>
<evidence type="ECO:0000256" key="4">
    <source>
        <dbReference type="ARBA" id="ARBA00006335"/>
    </source>
</evidence>
<keyword evidence="6" id="KW-0479">Metal-binding</keyword>
<dbReference type="AlphaFoldDB" id="A0A316ZFN6"/>
<feature type="transmembrane region" description="Helical" evidence="14">
    <location>
        <begin position="374"/>
        <end position="397"/>
    </location>
</feature>
<evidence type="ECO:0000256" key="9">
    <source>
        <dbReference type="ARBA" id="ARBA00022919"/>
    </source>
</evidence>
<dbReference type="STRING" id="58919.A0A316ZFN6"/>
<dbReference type="GO" id="GO:0016020">
    <property type="term" value="C:membrane"/>
    <property type="evidence" value="ECO:0007669"/>
    <property type="project" value="UniProtKB-SubCell"/>
</dbReference>
<dbReference type="PANTHER" id="PTHR16320">
    <property type="entry name" value="SPHINGOMYELINASE FAMILY MEMBER"/>
    <property type="match status" value="1"/>
</dbReference>
<evidence type="ECO:0000256" key="7">
    <source>
        <dbReference type="ARBA" id="ARBA00022801"/>
    </source>
</evidence>
<proteinExistence type="inferred from homology"/>
<dbReference type="GO" id="GO:0006665">
    <property type="term" value="P:sphingolipid metabolic process"/>
    <property type="evidence" value="ECO:0007669"/>
    <property type="project" value="UniProtKB-KW"/>
</dbReference>
<dbReference type="GeneID" id="37267603"/>